<proteinExistence type="predicted"/>
<keyword evidence="2" id="KW-1185">Reference proteome</keyword>
<accession>A0A8H4XGV0</accession>
<reference evidence="1" key="2">
    <citation type="submission" date="2020-05" db="EMBL/GenBank/DDBJ databases">
        <authorList>
            <person name="Kim H.-S."/>
            <person name="Proctor R.H."/>
            <person name="Brown D.W."/>
        </authorList>
    </citation>
    <scope>NUCLEOTIDE SEQUENCE</scope>
    <source>
        <strain evidence="1">NRRL 22465</strain>
    </source>
</reference>
<name>A0A8H4XGV0_9HYPO</name>
<dbReference type="Proteomes" id="UP000635477">
    <property type="component" value="Unassembled WGS sequence"/>
</dbReference>
<evidence type="ECO:0000313" key="2">
    <source>
        <dbReference type="Proteomes" id="UP000635477"/>
    </source>
</evidence>
<gene>
    <name evidence="1" type="ORF">FZEAL_8451</name>
</gene>
<protein>
    <submittedName>
        <fullName evidence="1">Uncharacterized protein</fullName>
    </submittedName>
</protein>
<evidence type="ECO:0000313" key="1">
    <source>
        <dbReference type="EMBL" id="KAF4974669.1"/>
    </source>
</evidence>
<sequence>MERLDGANSPQFPSLPWLETCELRTGLVLQPSTAGEEVSGENLPANCLVPAGDEEAAQEALKINTYALMLVCSTDPKGFLVMAIFDSKCVTKALTGKILDQVQQTAQLLTEQSQTPLGELAYLTENNLSDLRELTSPLGETEIQREYPGALSAYIVDRHDVGRILPKGVVGGELVVGLAEEDIGLNDNLFHLRQLSALYEAQLVQETLPFSAHVAHVAHENIPQAVEYWRELLQGSQYRTCWQYIPVRVNFSRDWTAADLLIHVQDQHIASSAHEGIDID</sequence>
<reference evidence="1" key="1">
    <citation type="journal article" date="2020" name="BMC Genomics">
        <title>Correction to: Identification and distribution of gene clusters required for synthesis of sphingolipid metabolism inhibitors in diverse species of the filamentous fungus Fusarium.</title>
        <authorList>
            <person name="Kim H.S."/>
            <person name="Lohmar J.M."/>
            <person name="Busman M."/>
            <person name="Brown D.W."/>
            <person name="Naumann T.A."/>
            <person name="Divon H.H."/>
            <person name="Lysoe E."/>
            <person name="Uhlig S."/>
            <person name="Proctor R.H."/>
        </authorList>
    </citation>
    <scope>NUCLEOTIDE SEQUENCE</scope>
    <source>
        <strain evidence="1">NRRL 22465</strain>
    </source>
</reference>
<dbReference type="AlphaFoldDB" id="A0A8H4XGV0"/>
<organism evidence="1 2">
    <name type="scientific">Fusarium zealandicum</name>
    <dbReference type="NCBI Taxonomy" id="1053134"/>
    <lineage>
        <taxon>Eukaryota</taxon>
        <taxon>Fungi</taxon>
        <taxon>Dikarya</taxon>
        <taxon>Ascomycota</taxon>
        <taxon>Pezizomycotina</taxon>
        <taxon>Sordariomycetes</taxon>
        <taxon>Hypocreomycetidae</taxon>
        <taxon>Hypocreales</taxon>
        <taxon>Nectriaceae</taxon>
        <taxon>Fusarium</taxon>
        <taxon>Fusarium staphyleae species complex</taxon>
    </lineage>
</organism>
<comment type="caution">
    <text evidence="1">The sequence shown here is derived from an EMBL/GenBank/DDBJ whole genome shotgun (WGS) entry which is preliminary data.</text>
</comment>
<dbReference type="EMBL" id="JABEYC010000722">
    <property type="protein sequence ID" value="KAF4974669.1"/>
    <property type="molecule type" value="Genomic_DNA"/>
</dbReference>